<accession>A0AAU7N047</accession>
<feature type="chain" id="PRO_5043997613" description="Collagen-like protein" evidence="2">
    <location>
        <begin position="23"/>
        <end position="311"/>
    </location>
</feature>
<dbReference type="AlphaFoldDB" id="A0AAU7N047"/>
<dbReference type="KEGG" id="fld:ABNE31_03525"/>
<evidence type="ECO:0000256" key="1">
    <source>
        <dbReference type="SAM" id="MobiDB-lite"/>
    </source>
</evidence>
<gene>
    <name evidence="3" type="ORF">ABNE31_03525</name>
</gene>
<name>A0AAU7N047_9FLAO</name>
<dbReference type="EMBL" id="CP157804">
    <property type="protein sequence ID" value="XBQ23994.1"/>
    <property type="molecule type" value="Genomic_DNA"/>
</dbReference>
<feature type="region of interest" description="Disordered" evidence="1">
    <location>
        <begin position="24"/>
        <end position="48"/>
    </location>
</feature>
<dbReference type="PROSITE" id="PS51257">
    <property type="entry name" value="PROKAR_LIPOPROTEIN"/>
    <property type="match status" value="1"/>
</dbReference>
<dbReference type="Gene3D" id="1.20.5.320">
    <property type="entry name" value="6-Phosphogluconate Dehydrogenase, domain 3"/>
    <property type="match status" value="1"/>
</dbReference>
<evidence type="ECO:0000313" key="3">
    <source>
        <dbReference type="EMBL" id="XBQ23994.1"/>
    </source>
</evidence>
<evidence type="ECO:0000256" key="2">
    <source>
        <dbReference type="SAM" id="SignalP"/>
    </source>
</evidence>
<evidence type="ECO:0008006" key="4">
    <source>
        <dbReference type="Google" id="ProtNLM"/>
    </source>
</evidence>
<dbReference type="RefSeq" id="WP_349352393.1">
    <property type="nucleotide sequence ID" value="NZ_CP157804.1"/>
</dbReference>
<feature type="compositionally biased region" description="Low complexity" evidence="1">
    <location>
        <begin position="28"/>
        <end position="47"/>
    </location>
</feature>
<sequence>MKSLKLVCMAMLCMAVSLVSCSGEDGETGPQGPQGPQGEQGIQGQQGADSPTVDFYFQNGFKGYEGTSDANIVSTGTGLNEDFVQLFYSFNGLATGERRALFRFDGIGDAITSQLVGEGQTCSDAFYVSKATLYVYIDSYLNATFDNLYMKVGFYGADDPIFVEEEVNWSMANVNDDWADIGAESAMWAGPIGSDDYPLLLPKGSGSAYGWFPIILPRSVVENWICNPDSNKGIRLRLDPNSDENGQGDLRIVAKENTLEDLRPLLIVETENINSEASKSSGSSTKELNWANLSYEEKMAPLFRYLESKEE</sequence>
<keyword evidence="2" id="KW-0732">Signal</keyword>
<reference evidence="3" key="1">
    <citation type="submission" date="2024-05" db="EMBL/GenBank/DDBJ databases">
        <title>Draft Genome Sequences of Flagellimonas sp. MMG031 and Marinobacter sp. MMG032 Isolated from the dinoflagellate Symbiodinium pilosum.</title>
        <authorList>
            <person name="Shikuma N.J."/>
            <person name="Farrell M.V."/>
        </authorList>
    </citation>
    <scope>NUCLEOTIDE SEQUENCE</scope>
    <source>
        <strain evidence="3">MMG031</strain>
    </source>
</reference>
<proteinExistence type="predicted"/>
<organism evidence="3">
    <name type="scientific">Flagellimonas sp. MMG031</name>
    <dbReference type="NCBI Taxonomy" id="3158549"/>
    <lineage>
        <taxon>Bacteria</taxon>
        <taxon>Pseudomonadati</taxon>
        <taxon>Bacteroidota</taxon>
        <taxon>Flavobacteriia</taxon>
        <taxon>Flavobacteriales</taxon>
        <taxon>Flavobacteriaceae</taxon>
        <taxon>Flagellimonas</taxon>
    </lineage>
</organism>
<protein>
    <recommendedName>
        <fullName evidence="4">Collagen-like protein</fullName>
    </recommendedName>
</protein>
<feature type="signal peptide" evidence="2">
    <location>
        <begin position="1"/>
        <end position="22"/>
    </location>
</feature>